<dbReference type="EMBL" id="JACGWO010000002">
    <property type="protein sequence ID" value="KAK4435568.1"/>
    <property type="molecule type" value="Genomic_DNA"/>
</dbReference>
<dbReference type="Proteomes" id="UP001293254">
    <property type="component" value="Unassembled WGS sequence"/>
</dbReference>
<proteinExistence type="predicted"/>
<reference evidence="1" key="2">
    <citation type="journal article" date="2024" name="Plant">
        <title>Genomic evolution and insights into agronomic trait innovations of Sesamum species.</title>
        <authorList>
            <person name="Miao H."/>
            <person name="Wang L."/>
            <person name="Qu L."/>
            <person name="Liu H."/>
            <person name="Sun Y."/>
            <person name="Le M."/>
            <person name="Wang Q."/>
            <person name="Wei S."/>
            <person name="Zheng Y."/>
            <person name="Lin W."/>
            <person name="Duan Y."/>
            <person name="Cao H."/>
            <person name="Xiong S."/>
            <person name="Wang X."/>
            <person name="Wei L."/>
            <person name="Li C."/>
            <person name="Ma Q."/>
            <person name="Ju M."/>
            <person name="Zhao R."/>
            <person name="Li G."/>
            <person name="Mu C."/>
            <person name="Tian Q."/>
            <person name="Mei H."/>
            <person name="Zhang T."/>
            <person name="Gao T."/>
            <person name="Zhang H."/>
        </authorList>
    </citation>
    <scope>NUCLEOTIDE SEQUENCE</scope>
    <source>
        <strain evidence="1">3651</strain>
    </source>
</reference>
<accession>A0AAE1YTQ6</accession>
<dbReference type="AlphaFoldDB" id="A0AAE1YTQ6"/>
<keyword evidence="2" id="KW-1185">Reference proteome</keyword>
<gene>
    <name evidence="1" type="ORF">Salat_0720300</name>
</gene>
<protein>
    <submittedName>
        <fullName evidence="1">Uncharacterized protein</fullName>
    </submittedName>
</protein>
<evidence type="ECO:0000313" key="1">
    <source>
        <dbReference type="EMBL" id="KAK4435568.1"/>
    </source>
</evidence>
<evidence type="ECO:0000313" key="2">
    <source>
        <dbReference type="Proteomes" id="UP001293254"/>
    </source>
</evidence>
<name>A0AAE1YTQ6_9LAMI</name>
<comment type="caution">
    <text evidence="1">The sequence shown here is derived from an EMBL/GenBank/DDBJ whole genome shotgun (WGS) entry which is preliminary data.</text>
</comment>
<sequence>MRRGISGSSVSFLVHTDSYTKGSCAASLGMLSEFTFELEICNGKIPCCDSDVMLMNCRNSFLFRREFPWKVDGDSIGVSSKLKALEQELLSMERVCKGDLSKQSSDPNEPILSSEFGHKGKLSICLKHFGCSGVHLKLIRS</sequence>
<organism evidence="1 2">
    <name type="scientific">Sesamum alatum</name>
    <dbReference type="NCBI Taxonomy" id="300844"/>
    <lineage>
        <taxon>Eukaryota</taxon>
        <taxon>Viridiplantae</taxon>
        <taxon>Streptophyta</taxon>
        <taxon>Embryophyta</taxon>
        <taxon>Tracheophyta</taxon>
        <taxon>Spermatophyta</taxon>
        <taxon>Magnoliopsida</taxon>
        <taxon>eudicotyledons</taxon>
        <taxon>Gunneridae</taxon>
        <taxon>Pentapetalae</taxon>
        <taxon>asterids</taxon>
        <taxon>lamiids</taxon>
        <taxon>Lamiales</taxon>
        <taxon>Pedaliaceae</taxon>
        <taxon>Sesamum</taxon>
    </lineage>
</organism>
<reference evidence="1" key="1">
    <citation type="submission" date="2020-06" db="EMBL/GenBank/DDBJ databases">
        <authorList>
            <person name="Li T."/>
            <person name="Hu X."/>
            <person name="Zhang T."/>
            <person name="Song X."/>
            <person name="Zhang H."/>
            <person name="Dai N."/>
            <person name="Sheng W."/>
            <person name="Hou X."/>
            <person name="Wei L."/>
        </authorList>
    </citation>
    <scope>NUCLEOTIDE SEQUENCE</scope>
    <source>
        <strain evidence="1">3651</strain>
        <tissue evidence="1">Leaf</tissue>
    </source>
</reference>